<name>A0ABD1F440_HYPHA</name>
<protein>
    <submittedName>
        <fullName evidence="1">Uncharacterized protein</fullName>
    </submittedName>
</protein>
<dbReference type="AlphaFoldDB" id="A0ABD1F440"/>
<dbReference type="EMBL" id="JBDJPC010000003">
    <property type="protein sequence ID" value="KAL1509797.1"/>
    <property type="molecule type" value="Genomic_DNA"/>
</dbReference>
<dbReference type="InterPro" id="IPR033602">
    <property type="entry name" value="CIMAP3"/>
</dbReference>
<sequence>MNGCRKFQFQGFDYVVEIVTGQKICFGSTIPRNTAPIGKGLSSFQKRNVPEIFQTGPGMYSTENYTSALYPLTNKVRSKRGIAPLASKDKRFKDKIIRTPSPGRYEIDKKTETKESVAPFGVKSIYKRSETNTPGPATYDIRKVKKCRRTRFMDNFGRPSMIYAVETLCVPVPVDVCQKCNIICPGDYWHKDYIVFLCHLCWVEEKHKQEMYTRKELKEFKKIRNCSFMHNHEGTNAAVVILPPNKLKKKMRLENYLELYIDC</sequence>
<dbReference type="PANTHER" id="PTHR31508">
    <property type="entry name" value="PROTEIN PITCHFORK"/>
    <property type="match status" value="1"/>
</dbReference>
<dbReference type="Proteomes" id="UP001566132">
    <property type="component" value="Unassembled WGS sequence"/>
</dbReference>
<evidence type="ECO:0000313" key="2">
    <source>
        <dbReference type="Proteomes" id="UP001566132"/>
    </source>
</evidence>
<reference evidence="1 2" key="1">
    <citation type="submission" date="2024-05" db="EMBL/GenBank/DDBJ databases">
        <title>Genetic variation in Jamaican populations of the coffee berry borer (Hypothenemus hampei).</title>
        <authorList>
            <person name="Errbii M."/>
            <person name="Myrie A."/>
        </authorList>
    </citation>
    <scope>NUCLEOTIDE SEQUENCE [LARGE SCALE GENOMIC DNA]</scope>
    <source>
        <strain evidence="1">JA-Hopewell-2020-01-JO</strain>
        <tissue evidence="1">Whole body</tissue>
    </source>
</reference>
<accession>A0ABD1F440</accession>
<comment type="caution">
    <text evidence="1">The sequence shown here is derived from an EMBL/GenBank/DDBJ whole genome shotgun (WGS) entry which is preliminary data.</text>
</comment>
<organism evidence="1 2">
    <name type="scientific">Hypothenemus hampei</name>
    <name type="common">Coffee berry borer</name>
    <dbReference type="NCBI Taxonomy" id="57062"/>
    <lineage>
        <taxon>Eukaryota</taxon>
        <taxon>Metazoa</taxon>
        <taxon>Ecdysozoa</taxon>
        <taxon>Arthropoda</taxon>
        <taxon>Hexapoda</taxon>
        <taxon>Insecta</taxon>
        <taxon>Pterygota</taxon>
        <taxon>Neoptera</taxon>
        <taxon>Endopterygota</taxon>
        <taxon>Coleoptera</taxon>
        <taxon>Polyphaga</taxon>
        <taxon>Cucujiformia</taxon>
        <taxon>Curculionidae</taxon>
        <taxon>Scolytinae</taxon>
        <taxon>Hypothenemus</taxon>
    </lineage>
</organism>
<dbReference type="InterPro" id="IPR010736">
    <property type="entry name" value="SHIPPO-rpt"/>
</dbReference>
<gene>
    <name evidence="1" type="ORF">ABEB36_004479</name>
</gene>
<keyword evidence="2" id="KW-1185">Reference proteome</keyword>
<dbReference type="PANTHER" id="PTHR31508:SF2">
    <property type="entry name" value="PROTEIN PITCHFORK"/>
    <property type="match status" value="1"/>
</dbReference>
<proteinExistence type="predicted"/>
<evidence type="ECO:0000313" key="1">
    <source>
        <dbReference type="EMBL" id="KAL1509797.1"/>
    </source>
</evidence>
<dbReference type="Pfam" id="PF07004">
    <property type="entry name" value="SHIPPO-rpt"/>
    <property type="match status" value="2"/>
</dbReference>